<sequence length="118" mass="12489">MPSRAVRRALLLTGPGLLFAAVVIARTLTGPDPRPSREDFEALCQQAAMQSPDVMGRRDARAVTFNYNVKGSTPPQNADFGSFIVSFNDSSTLVSGDCRLVNSGGASAVSLSNIKTTK</sequence>
<name>A0ABT9MEU7_9DEIO</name>
<gene>
    <name evidence="1" type="ORF">QO006_002584</name>
</gene>
<comment type="caution">
    <text evidence="1">The sequence shown here is derived from an EMBL/GenBank/DDBJ whole genome shotgun (WGS) entry which is preliminary data.</text>
</comment>
<evidence type="ECO:0000313" key="1">
    <source>
        <dbReference type="EMBL" id="MDP9765136.1"/>
    </source>
</evidence>
<dbReference type="RefSeq" id="WP_307466716.1">
    <property type="nucleotide sequence ID" value="NZ_JAURUR010000009.1"/>
</dbReference>
<accession>A0ABT9MEU7</accession>
<protein>
    <submittedName>
        <fullName evidence="1">Uncharacterized protein</fullName>
    </submittedName>
</protein>
<proteinExistence type="predicted"/>
<organism evidence="1 2">
    <name type="scientific">Deinococcus enclensis</name>
    <dbReference type="NCBI Taxonomy" id="1049582"/>
    <lineage>
        <taxon>Bacteria</taxon>
        <taxon>Thermotogati</taxon>
        <taxon>Deinococcota</taxon>
        <taxon>Deinococci</taxon>
        <taxon>Deinococcales</taxon>
        <taxon>Deinococcaceae</taxon>
        <taxon>Deinococcus</taxon>
    </lineage>
</organism>
<dbReference type="Proteomes" id="UP001232163">
    <property type="component" value="Unassembled WGS sequence"/>
</dbReference>
<keyword evidence="2" id="KW-1185">Reference proteome</keyword>
<evidence type="ECO:0000313" key="2">
    <source>
        <dbReference type="Proteomes" id="UP001232163"/>
    </source>
</evidence>
<dbReference type="EMBL" id="JAURUR010000009">
    <property type="protein sequence ID" value="MDP9765136.1"/>
    <property type="molecule type" value="Genomic_DNA"/>
</dbReference>
<reference evidence="1 2" key="1">
    <citation type="submission" date="2023-07" db="EMBL/GenBank/DDBJ databases">
        <title>Genomic Encyclopedia of Type Strains, Phase IV (KMG-IV): sequencing the most valuable type-strain genomes for metagenomic binning, comparative biology and taxonomic classification.</title>
        <authorList>
            <person name="Goeker M."/>
        </authorList>
    </citation>
    <scope>NUCLEOTIDE SEQUENCE [LARGE SCALE GENOMIC DNA]</scope>
    <source>
        <strain evidence="1 2">NIO-1023</strain>
    </source>
</reference>